<gene>
    <name evidence="2" type="ORF">TVY486_0706110</name>
</gene>
<protein>
    <submittedName>
        <fullName evidence="2">Uncharacterized protein</fullName>
    </submittedName>
</protein>
<dbReference type="InterPro" id="IPR012677">
    <property type="entry name" value="Nucleotide-bd_a/b_plait_sf"/>
</dbReference>
<dbReference type="AlphaFoldDB" id="G0TZ90"/>
<accession>G0TZ90</accession>
<organism evidence="2">
    <name type="scientific">Trypanosoma vivax (strain Y486)</name>
    <dbReference type="NCBI Taxonomy" id="1055687"/>
    <lineage>
        <taxon>Eukaryota</taxon>
        <taxon>Discoba</taxon>
        <taxon>Euglenozoa</taxon>
        <taxon>Kinetoplastea</taxon>
        <taxon>Metakinetoplastina</taxon>
        <taxon>Trypanosomatida</taxon>
        <taxon>Trypanosomatidae</taxon>
        <taxon>Trypanosoma</taxon>
        <taxon>Duttonella</taxon>
    </lineage>
</organism>
<dbReference type="OMA" id="PHFHFYE"/>
<proteinExistence type="predicted"/>
<dbReference type="EMBL" id="HE573023">
    <property type="protein sequence ID" value="CCC49293.1"/>
    <property type="molecule type" value="Genomic_DNA"/>
</dbReference>
<sequence>MSGAESSFSTLVIWGSTGKRVQFTRQDLRMPEDLKERQNYHFFEKQWDAVAGFWMNRVLKEPVLQYATVSEIIECIVNDIERRWDQRKREKALYKKRKRLLDPRGTAAHGVPSPHVLLTNFVSLSEYRRLSAAGELPDLITAVTKKVEEVAKVKVLQHQLLVDEGNDVGNESSGVGDAEVPEKRRRLEDGAEDEATSQKEEAKEQPTSEPSFDDHVALVCTLPNVEKAATAVAELHGSVFDSRAVMCRFYDL</sequence>
<name>G0TZ90_TRYVY</name>
<reference evidence="2" key="1">
    <citation type="journal article" date="2012" name="Proc. Natl. Acad. Sci. U.S.A.">
        <title>Antigenic diversity is generated by distinct evolutionary mechanisms in African trypanosome species.</title>
        <authorList>
            <person name="Jackson A.P."/>
            <person name="Berry A."/>
            <person name="Aslett M."/>
            <person name="Allison H.C."/>
            <person name="Burton P."/>
            <person name="Vavrova-Anderson J."/>
            <person name="Brown R."/>
            <person name="Browne H."/>
            <person name="Corton N."/>
            <person name="Hauser H."/>
            <person name="Gamble J."/>
            <person name="Gilderthorp R."/>
            <person name="Marcello L."/>
            <person name="McQuillan J."/>
            <person name="Otto T.D."/>
            <person name="Quail M.A."/>
            <person name="Sanders M.J."/>
            <person name="van Tonder A."/>
            <person name="Ginger M.L."/>
            <person name="Field M.C."/>
            <person name="Barry J.D."/>
            <person name="Hertz-Fowler C."/>
            <person name="Berriman M."/>
        </authorList>
    </citation>
    <scope>NUCLEOTIDE SEQUENCE</scope>
    <source>
        <strain evidence="2">Y486</strain>
    </source>
</reference>
<dbReference type="VEuPathDB" id="TriTrypDB:TvY486_0706110"/>
<feature type="region of interest" description="Disordered" evidence="1">
    <location>
        <begin position="166"/>
        <end position="212"/>
    </location>
</feature>
<evidence type="ECO:0000313" key="2">
    <source>
        <dbReference type="EMBL" id="CCC49293.1"/>
    </source>
</evidence>
<evidence type="ECO:0000256" key="1">
    <source>
        <dbReference type="SAM" id="MobiDB-lite"/>
    </source>
</evidence>
<dbReference type="Gene3D" id="3.30.70.330">
    <property type="match status" value="1"/>
</dbReference>
<feature type="compositionally biased region" description="Basic and acidic residues" evidence="1">
    <location>
        <begin position="196"/>
        <end position="212"/>
    </location>
</feature>
<feature type="compositionally biased region" description="Basic and acidic residues" evidence="1">
    <location>
        <begin position="180"/>
        <end position="189"/>
    </location>
</feature>